<dbReference type="EMBL" id="JBHRWW010000013">
    <property type="protein sequence ID" value="MFC3689813.1"/>
    <property type="molecule type" value="Genomic_DNA"/>
</dbReference>
<reference evidence="3" key="1">
    <citation type="journal article" date="2019" name="Int. J. Syst. Evol. Microbiol.">
        <title>The Global Catalogue of Microorganisms (GCM) 10K type strain sequencing project: providing services to taxonomists for standard genome sequencing and annotation.</title>
        <authorList>
            <consortium name="The Broad Institute Genomics Platform"/>
            <consortium name="The Broad Institute Genome Sequencing Center for Infectious Disease"/>
            <person name="Wu L."/>
            <person name="Ma J."/>
        </authorList>
    </citation>
    <scope>NUCLEOTIDE SEQUENCE [LARGE SCALE GENOMIC DNA]</scope>
    <source>
        <strain evidence="3">NCAIM B.02333</strain>
    </source>
</reference>
<proteinExistence type="predicted"/>
<keyword evidence="1" id="KW-0812">Transmembrane</keyword>
<dbReference type="PROSITE" id="PS51257">
    <property type="entry name" value="PROKAR_LIPOPROTEIN"/>
    <property type="match status" value="1"/>
</dbReference>
<keyword evidence="1" id="KW-0472">Membrane</keyword>
<feature type="transmembrane region" description="Helical" evidence="1">
    <location>
        <begin position="30"/>
        <end position="48"/>
    </location>
</feature>
<gene>
    <name evidence="2" type="ORF">ACFOLH_15800</name>
</gene>
<comment type="caution">
    <text evidence="2">The sequence shown here is derived from an EMBL/GenBank/DDBJ whole genome shotgun (WGS) entry which is preliminary data.</text>
</comment>
<dbReference type="RefSeq" id="WP_340295815.1">
    <property type="nucleotide sequence ID" value="NZ_JBBEOI010000314.1"/>
</dbReference>
<protein>
    <submittedName>
        <fullName evidence="2">Uncharacterized protein</fullName>
    </submittedName>
</protein>
<name>A0ABV7WL10_9MICO</name>
<keyword evidence="3" id="KW-1185">Reference proteome</keyword>
<evidence type="ECO:0000313" key="2">
    <source>
        <dbReference type="EMBL" id="MFC3689813.1"/>
    </source>
</evidence>
<organism evidence="2 3">
    <name type="scientific">Aquipuribacter hungaricus</name>
    <dbReference type="NCBI Taxonomy" id="545624"/>
    <lineage>
        <taxon>Bacteria</taxon>
        <taxon>Bacillati</taxon>
        <taxon>Actinomycetota</taxon>
        <taxon>Actinomycetes</taxon>
        <taxon>Micrococcales</taxon>
        <taxon>Intrasporangiaceae</taxon>
        <taxon>Aquipuribacter</taxon>
    </lineage>
</organism>
<evidence type="ECO:0000313" key="3">
    <source>
        <dbReference type="Proteomes" id="UP001595685"/>
    </source>
</evidence>
<keyword evidence="1" id="KW-1133">Transmembrane helix</keyword>
<accession>A0ABV7WL10</accession>
<sequence length="57" mass="6016">MRVVVPLLALLLVVLAVGCAVMAAVDGPRWFAALGGVLVLGVAVWAWARFRSLVARD</sequence>
<dbReference type="Proteomes" id="UP001595685">
    <property type="component" value="Unassembled WGS sequence"/>
</dbReference>
<evidence type="ECO:0000256" key="1">
    <source>
        <dbReference type="SAM" id="Phobius"/>
    </source>
</evidence>